<reference evidence="12 13" key="1">
    <citation type="journal article" date="2011" name="J. Bacteriol.">
        <title>Complete genome sequence of a beneficial plant root-associated bacterium, Pseudomonas brassicacearum.</title>
        <authorList>
            <person name="Ortet P."/>
            <person name="Barakat M."/>
            <person name="Lalaouna D."/>
            <person name="Fochesato S."/>
            <person name="Barbe V."/>
            <person name="Vacherie B."/>
            <person name="Santaella C."/>
            <person name="Heulin T."/>
            <person name="Achouak W."/>
        </authorList>
    </citation>
    <scope>NUCLEOTIDE SEQUENCE [LARGE SCALE GENOMIC DNA]</scope>
    <source>
        <strain evidence="12 13">NFM421</strain>
    </source>
</reference>
<feature type="transmembrane region" description="Helical" evidence="10">
    <location>
        <begin position="443"/>
        <end position="465"/>
    </location>
</feature>
<dbReference type="GO" id="GO:0020037">
    <property type="term" value="F:heme binding"/>
    <property type="evidence" value="ECO:0007669"/>
    <property type="project" value="InterPro"/>
</dbReference>
<dbReference type="Proteomes" id="UP000006692">
    <property type="component" value="Chromosome"/>
</dbReference>
<evidence type="ECO:0000256" key="2">
    <source>
        <dbReference type="ARBA" id="ARBA00008333"/>
    </source>
</evidence>
<dbReference type="Gene3D" id="1.10.760.10">
    <property type="entry name" value="Cytochrome c-like domain"/>
    <property type="match status" value="1"/>
</dbReference>
<evidence type="ECO:0000313" key="13">
    <source>
        <dbReference type="Proteomes" id="UP000006692"/>
    </source>
</evidence>
<dbReference type="AlphaFoldDB" id="F2K6Q0"/>
<evidence type="ECO:0000259" key="11">
    <source>
        <dbReference type="PROSITE" id="PS51007"/>
    </source>
</evidence>
<feature type="transmembrane region" description="Helical" evidence="10">
    <location>
        <begin position="632"/>
        <end position="650"/>
    </location>
</feature>
<dbReference type="EMBL" id="CP002585">
    <property type="protein sequence ID" value="AEA71977.1"/>
    <property type="molecule type" value="Genomic_DNA"/>
</dbReference>
<keyword evidence="4 10" id="KW-0812">Transmembrane</keyword>
<dbReference type="PANTHER" id="PTHR31632">
    <property type="entry name" value="IRON TRANSPORTER FTH1"/>
    <property type="match status" value="1"/>
</dbReference>
<dbReference type="STRING" id="994484.PSEBR_a5462"/>
<dbReference type="GO" id="GO:0033573">
    <property type="term" value="C:high-affinity iron permease complex"/>
    <property type="evidence" value="ECO:0007669"/>
    <property type="project" value="InterPro"/>
</dbReference>
<feature type="transmembrane region" description="Helical" evidence="10">
    <location>
        <begin position="406"/>
        <end position="431"/>
    </location>
</feature>
<dbReference type="KEGG" id="pba:PSEBR_a5462"/>
<proteinExistence type="inferred from homology"/>
<keyword evidence="7 9" id="KW-0408">Iron</keyword>
<dbReference type="PROSITE" id="PS51007">
    <property type="entry name" value="CYTC"/>
    <property type="match status" value="1"/>
</dbReference>
<evidence type="ECO:0000313" key="12">
    <source>
        <dbReference type="EMBL" id="AEA71977.1"/>
    </source>
</evidence>
<dbReference type="InterPro" id="IPR009056">
    <property type="entry name" value="Cyt_c-like_dom"/>
</dbReference>
<dbReference type="InterPro" id="IPR036909">
    <property type="entry name" value="Cyt_c-like_dom_sf"/>
</dbReference>
<dbReference type="Pfam" id="PF13442">
    <property type="entry name" value="Cytochrome_CBB3"/>
    <property type="match status" value="1"/>
</dbReference>
<evidence type="ECO:0000256" key="9">
    <source>
        <dbReference type="PROSITE-ProRule" id="PRU00433"/>
    </source>
</evidence>
<feature type="transmembrane region" description="Helical" evidence="10">
    <location>
        <begin position="506"/>
        <end position="529"/>
    </location>
</feature>
<organism evidence="12 13">
    <name type="scientific">Pseudomonas brassicacearum (strain NFM421)</name>
    <dbReference type="NCBI Taxonomy" id="994484"/>
    <lineage>
        <taxon>Bacteria</taxon>
        <taxon>Pseudomonadati</taxon>
        <taxon>Pseudomonadota</taxon>
        <taxon>Gammaproteobacteria</taxon>
        <taxon>Pseudomonadales</taxon>
        <taxon>Pseudomonadaceae</taxon>
        <taxon>Pseudomonas</taxon>
    </lineage>
</organism>
<comment type="similarity">
    <text evidence="2">Belongs to the oxidase-dependent Fe transporter (OFeT) (TC 9.A.10.1) family.</text>
</comment>
<feature type="transmembrane region" description="Helical" evidence="10">
    <location>
        <begin position="477"/>
        <end position="494"/>
    </location>
</feature>
<evidence type="ECO:0000256" key="8">
    <source>
        <dbReference type="ARBA" id="ARBA00023136"/>
    </source>
</evidence>
<keyword evidence="3 9" id="KW-0349">Heme</keyword>
<comment type="subcellular location">
    <subcellularLocation>
        <location evidence="1">Membrane</location>
        <topology evidence="1">Multi-pass membrane protein</topology>
    </subcellularLocation>
</comment>
<evidence type="ECO:0000256" key="3">
    <source>
        <dbReference type="ARBA" id="ARBA00022617"/>
    </source>
</evidence>
<dbReference type="GO" id="GO:0009055">
    <property type="term" value="F:electron transfer activity"/>
    <property type="evidence" value="ECO:0007669"/>
    <property type="project" value="InterPro"/>
</dbReference>
<sequence>MKMCRQSTSALEPKSLEVNNVLLLITNRESFMTAPFRFLAWLVLPLLALCSTSLLADTVEGAPQALHLLDYIGADYPATVEAGKVIEDGEYREQLEFTQVLAGLIAGLPAKPEKAELTQGIDTLRSAITQRQDGGDVARLARQLGAKLAVAYEVSQAPVITPDPSRGAPLYAQNCSVCHGANGAGDGPAGVGMEPPPANMRDAQRLDRLSLYAIYNTVGMGIEGTDMPAFADQLDDRQRWDLATYIASFSADPAAAKGEQVFNLADLARQTPAEVLAAQGPAAAATFRAQRAQPPQVQRGPAQLLDYTAATLDKSIAAYRAGDHDQAYDLSVAAYLEGFELVESSLDNVDANVRKDTEKSLMAYRQSLQDGLPIEQAVQRLDAAKAKLKESAGLLGGDGLSWSLSYISGLLILLREGLEAILVLAAILAFLRNTGQQSAVRSVNAGWGLALLAGLATWGLAAYVIDVSGAQRELLEGATALFASVMVLWLGVWMHDRRHAAAWQDYIKSSLVGGGGRFGFAILAFFSVYRELFEVILFYETLWLQAGPAGHNAVLAGGATALVLLVGLAWVILRGSAKLPLALFFSINAALLCALSVVFAGHGVKALQEAGIFGTHPVAFFDFDWLGIHADAYSLAAQVVAILAIVVLYGRSWVVEKRRLQVS</sequence>
<evidence type="ECO:0000256" key="1">
    <source>
        <dbReference type="ARBA" id="ARBA00004141"/>
    </source>
</evidence>
<keyword evidence="5 9" id="KW-0479">Metal-binding</keyword>
<feature type="transmembrane region" description="Helical" evidence="10">
    <location>
        <begin position="580"/>
        <end position="600"/>
    </location>
</feature>
<dbReference type="GO" id="GO:0015093">
    <property type="term" value="F:ferrous iron transmembrane transporter activity"/>
    <property type="evidence" value="ECO:0007669"/>
    <property type="project" value="TreeGrafter"/>
</dbReference>
<evidence type="ECO:0000256" key="5">
    <source>
        <dbReference type="ARBA" id="ARBA00022723"/>
    </source>
</evidence>
<protein>
    <recommendedName>
        <fullName evidence="11">Cytochrome c domain-containing protein</fullName>
    </recommendedName>
</protein>
<feature type="transmembrane region" description="Helical" evidence="10">
    <location>
        <begin position="549"/>
        <end position="573"/>
    </location>
</feature>
<dbReference type="InterPro" id="IPR004923">
    <property type="entry name" value="FTR1/Fip1/EfeU"/>
</dbReference>
<gene>
    <name evidence="12" type="ORF">PSEBR_a5462</name>
</gene>
<dbReference type="PANTHER" id="PTHR31632:SF2">
    <property type="entry name" value="PLASMA MEMBRANE IRON PERMEASE"/>
    <property type="match status" value="1"/>
</dbReference>
<evidence type="ECO:0000256" key="6">
    <source>
        <dbReference type="ARBA" id="ARBA00022989"/>
    </source>
</evidence>
<dbReference type="SUPFAM" id="SSF46626">
    <property type="entry name" value="Cytochrome c"/>
    <property type="match status" value="1"/>
</dbReference>
<reference key="2">
    <citation type="submission" date="2011-03" db="EMBL/GenBank/DDBJ databases">
        <title>Complete Genome Sequence of a beneficial plant roots-associated bacterium Pseudomonas brassicacearum.</title>
        <authorList>
            <person name="Ortet P."/>
            <person name="Barakat M."/>
            <person name="Lalaouna D."/>
            <person name="Fochesato S."/>
            <person name="Barbe V."/>
            <person name="Santaella C."/>
            <person name="Heulin T."/>
            <person name="Achouak W."/>
        </authorList>
    </citation>
    <scope>NUCLEOTIDE SEQUENCE</scope>
    <source>
        <strain>NFM421</strain>
    </source>
</reference>
<evidence type="ECO:0000256" key="10">
    <source>
        <dbReference type="SAM" id="Phobius"/>
    </source>
</evidence>
<evidence type="ECO:0000256" key="4">
    <source>
        <dbReference type="ARBA" id="ARBA00022692"/>
    </source>
</evidence>
<dbReference type="GO" id="GO:0046872">
    <property type="term" value="F:metal ion binding"/>
    <property type="evidence" value="ECO:0007669"/>
    <property type="project" value="UniProtKB-KW"/>
</dbReference>
<accession>F2K6Q0</accession>
<name>F2K6Q0_PSEBN</name>
<keyword evidence="6 10" id="KW-1133">Transmembrane helix</keyword>
<evidence type="ECO:0000256" key="7">
    <source>
        <dbReference type="ARBA" id="ARBA00023004"/>
    </source>
</evidence>
<dbReference type="Pfam" id="PF03239">
    <property type="entry name" value="FTR1"/>
    <property type="match status" value="1"/>
</dbReference>
<keyword evidence="8 10" id="KW-0472">Membrane</keyword>
<dbReference type="HOGENOM" id="CLU_027143_0_0_6"/>
<feature type="domain" description="Cytochrome c" evidence="11">
    <location>
        <begin position="162"/>
        <end position="250"/>
    </location>
</feature>